<evidence type="ECO:0008006" key="3">
    <source>
        <dbReference type="Google" id="ProtNLM"/>
    </source>
</evidence>
<organism evidence="1 2">
    <name type="scientific">Dissostichus mawsoni</name>
    <name type="common">Antarctic cod</name>
    <dbReference type="NCBI Taxonomy" id="36200"/>
    <lineage>
        <taxon>Eukaryota</taxon>
        <taxon>Metazoa</taxon>
        <taxon>Chordata</taxon>
        <taxon>Craniata</taxon>
        <taxon>Vertebrata</taxon>
        <taxon>Euteleostomi</taxon>
        <taxon>Actinopterygii</taxon>
        <taxon>Neopterygii</taxon>
        <taxon>Teleostei</taxon>
        <taxon>Neoteleostei</taxon>
        <taxon>Acanthomorphata</taxon>
        <taxon>Eupercaria</taxon>
        <taxon>Perciformes</taxon>
        <taxon>Notothenioidei</taxon>
        <taxon>Nototheniidae</taxon>
        <taxon>Dissostichus</taxon>
    </lineage>
</organism>
<evidence type="ECO:0000313" key="1">
    <source>
        <dbReference type="EMBL" id="KAF3840363.1"/>
    </source>
</evidence>
<protein>
    <recommendedName>
        <fullName evidence="3">Endonuclease/exonuclease/phosphatase domain-containing protein</fullName>
    </recommendedName>
</protein>
<dbReference type="Gene3D" id="3.60.10.10">
    <property type="entry name" value="Endonuclease/exonuclease/phosphatase"/>
    <property type="match status" value="1"/>
</dbReference>
<sequence>MASEDPFVGGDFNCHLNPFLDKFPPGINPPSKQARVLNSICNDIGYSDVWRELHPTDSEFTFFSAPHESHTRIDYLFIPCSKMFLVLSCTIDRSCMSLVINLVDILPILLKKRADSQIIVSITDANNVRSFDAKTINKEFALLYSNLYKSEQPDNALAL</sequence>
<dbReference type="InterPro" id="IPR036691">
    <property type="entry name" value="Endo/exonu/phosph_ase_sf"/>
</dbReference>
<dbReference type="OrthoDB" id="8961218at2759"/>
<evidence type="ECO:0000313" key="2">
    <source>
        <dbReference type="Proteomes" id="UP000518266"/>
    </source>
</evidence>
<dbReference type="AlphaFoldDB" id="A0A7J5XUA6"/>
<accession>A0A7J5XUA6</accession>
<dbReference type="SUPFAM" id="SSF56219">
    <property type="entry name" value="DNase I-like"/>
    <property type="match status" value="1"/>
</dbReference>
<name>A0A7J5XUA6_DISMA</name>
<dbReference type="EMBL" id="JAAKFY010000021">
    <property type="protein sequence ID" value="KAF3840363.1"/>
    <property type="molecule type" value="Genomic_DNA"/>
</dbReference>
<gene>
    <name evidence="1" type="ORF">F7725_019080</name>
</gene>
<keyword evidence="2" id="KW-1185">Reference proteome</keyword>
<proteinExistence type="predicted"/>
<feature type="non-terminal residue" evidence="1">
    <location>
        <position position="1"/>
    </location>
</feature>
<reference evidence="1 2" key="1">
    <citation type="submission" date="2020-03" db="EMBL/GenBank/DDBJ databases">
        <title>Dissostichus mawsoni Genome sequencing and assembly.</title>
        <authorList>
            <person name="Park H."/>
        </authorList>
    </citation>
    <scope>NUCLEOTIDE SEQUENCE [LARGE SCALE GENOMIC DNA]</scope>
    <source>
        <strain evidence="1">DM0001</strain>
        <tissue evidence="1">Muscle</tissue>
    </source>
</reference>
<dbReference type="Proteomes" id="UP000518266">
    <property type="component" value="Unassembled WGS sequence"/>
</dbReference>
<comment type="caution">
    <text evidence="1">The sequence shown here is derived from an EMBL/GenBank/DDBJ whole genome shotgun (WGS) entry which is preliminary data.</text>
</comment>